<evidence type="ECO:0000313" key="3">
    <source>
        <dbReference type="EMBL" id="RKD97751.1"/>
    </source>
</evidence>
<dbReference type="InterPro" id="IPR058432">
    <property type="entry name" value="DUF8119"/>
</dbReference>
<keyword evidence="1" id="KW-0472">Membrane</keyword>
<sequence length="85" mass="9172">MSDDATPTRSGSSGTSAAETAVRAVARLGVDLLVVTLWVVFLTVLFLETAWPRWLFYALLLLGVGGYVSITAAWTKRGREGDSPR</sequence>
<comment type="caution">
    <text evidence="3">The sequence shown here is derived from an EMBL/GenBank/DDBJ whole genome shotgun (WGS) entry which is preliminary data.</text>
</comment>
<dbReference type="AlphaFoldDB" id="A0A3R7DC43"/>
<proteinExistence type="predicted"/>
<evidence type="ECO:0000256" key="1">
    <source>
        <dbReference type="SAM" id="Phobius"/>
    </source>
</evidence>
<feature type="transmembrane region" description="Helical" evidence="1">
    <location>
        <begin position="28"/>
        <end position="48"/>
    </location>
</feature>
<feature type="transmembrane region" description="Helical" evidence="1">
    <location>
        <begin position="54"/>
        <end position="75"/>
    </location>
</feature>
<dbReference type="EMBL" id="RAPO01000001">
    <property type="protein sequence ID" value="RKD97751.1"/>
    <property type="molecule type" value="Genomic_DNA"/>
</dbReference>
<dbReference type="Pfam" id="PF26436">
    <property type="entry name" value="DUF8119"/>
    <property type="match status" value="1"/>
</dbReference>
<dbReference type="Proteomes" id="UP000283805">
    <property type="component" value="Unassembled WGS sequence"/>
</dbReference>
<gene>
    <name evidence="3" type="ORF">ATJ93_0743</name>
</gene>
<organism evidence="3 4">
    <name type="scientific">Halopiger aswanensis</name>
    <dbReference type="NCBI Taxonomy" id="148449"/>
    <lineage>
        <taxon>Archaea</taxon>
        <taxon>Methanobacteriati</taxon>
        <taxon>Methanobacteriota</taxon>
        <taxon>Stenosarchaea group</taxon>
        <taxon>Halobacteria</taxon>
        <taxon>Halobacteriales</taxon>
        <taxon>Natrialbaceae</taxon>
        <taxon>Halopiger</taxon>
    </lineage>
</organism>
<keyword evidence="1" id="KW-1133">Transmembrane helix</keyword>
<accession>A0A3R7DC43</accession>
<dbReference type="RefSeq" id="WP_120243251.1">
    <property type="nucleotide sequence ID" value="NZ_RAPO01000001.1"/>
</dbReference>
<feature type="domain" description="DUF8119" evidence="2">
    <location>
        <begin position="17"/>
        <end position="77"/>
    </location>
</feature>
<keyword evidence="1" id="KW-0812">Transmembrane</keyword>
<keyword evidence="4" id="KW-1185">Reference proteome</keyword>
<reference evidence="3 4" key="1">
    <citation type="submission" date="2018-09" db="EMBL/GenBank/DDBJ databases">
        <title>Genomic Encyclopedia of Archaeal and Bacterial Type Strains, Phase II (KMG-II): from individual species to whole genera.</title>
        <authorList>
            <person name="Goeker M."/>
        </authorList>
    </citation>
    <scope>NUCLEOTIDE SEQUENCE [LARGE SCALE GENOMIC DNA]</scope>
    <source>
        <strain evidence="3 4">DSM 13151</strain>
    </source>
</reference>
<protein>
    <recommendedName>
        <fullName evidence="2">DUF8119 domain-containing protein</fullName>
    </recommendedName>
</protein>
<evidence type="ECO:0000259" key="2">
    <source>
        <dbReference type="Pfam" id="PF26436"/>
    </source>
</evidence>
<name>A0A3R7DC43_9EURY</name>
<evidence type="ECO:0000313" key="4">
    <source>
        <dbReference type="Proteomes" id="UP000283805"/>
    </source>
</evidence>